<feature type="active site" description="Nucleophile" evidence="13">
    <location>
        <position position="47"/>
    </location>
</feature>
<dbReference type="InterPro" id="IPR004469">
    <property type="entry name" value="PSP"/>
</dbReference>
<dbReference type="GO" id="GO:0005737">
    <property type="term" value="C:cytoplasm"/>
    <property type="evidence" value="ECO:0007669"/>
    <property type="project" value="TreeGrafter"/>
</dbReference>
<dbReference type="GO" id="GO:0000287">
    <property type="term" value="F:magnesium ion binding"/>
    <property type="evidence" value="ECO:0007669"/>
    <property type="project" value="TreeGrafter"/>
</dbReference>
<dbReference type="PANTHER" id="PTHR43344">
    <property type="entry name" value="PHOSPHOSERINE PHOSPHATASE"/>
    <property type="match status" value="1"/>
</dbReference>
<dbReference type="Gene3D" id="3.40.50.1000">
    <property type="entry name" value="HAD superfamily/HAD-like"/>
    <property type="match status" value="1"/>
</dbReference>
<name>A0A917ICZ7_9MICO</name>
<keyword evidence="9" id="KW-0718">Serine biosynthesis</keyword>
<comment type="caution">
    <text evidence="14">The sequence shown here is derived from an EMBL/GenBank/DDBJ whole genome shotgun (WGS) entry which is preliminary data.</text>
</comment>
<keyword evidence="8" id="KW-0460">Magnesium</keyword>
<evidence type="ECO:0000256" key="5">
    <source>
        <dbReference type="ARBA" id="ARBA00022605"/>
    </source>
</evidence>
<comment type="cofactor">
    <cofactor evidence="1">
        <name>Mg(2+)</name>
        <dbReference type="ChEBI" id="CHEBI:18420"/>
    </cofactor>
</comment>
<protein>
    <recommendedName>
        <fullName evidence="4">phosphoserine phosphatase</fullName>
        <ecNumber evidence="4">3.1.3.3</ecNumber>
    </recommendedName>
    <alternativeName>
        <fullName evidence="10">O-phosphoserine phosphohydrolase</fullName>
    </alternativeName>
</protein>
<evidence type="ECO:0000256" key="13">
    <source>
        <dbReference type="PIRSR" id="PIRSR604469-1"/>
    </source>
</evidence>
<evidence type="ECO:0000256" key="10">
    <source>
        <dbReference type="ARBA" id="ARBA00031693"/>
    </source>
</evidence>
<organism evidence="14 15">
    <name type="scientific">Microbacterium album</name>
    <dbReference type="NCBI Taxonomy" id="2053191"/>
    <lineage>
        <taxon>Bacteria</taxon>
        <taxon>Bacillati</taxon>
        <taxon>Actinomycetota</taxon>
        <taxon>Actinomycetes</taxon>
        <taxon>Micrococcales</taxon>
        <taxon>Microbacteriaceae</taxon>
        <taxon>Microbacterium</taxon>
    </lineage>
</organism>
<feature type="active site" description="Proton donor" evidence="13">
    <location>
        <position position="49"/>
    </location>
</feature>
<evidence type="ECO:0000256" key="6">
    <source>
        <dbReference type="ARBA" id="ARBA00022723"/>
    </source>
</evidence>
<evidence type="ECO:0000256" key="9">
    <source>
        <dbReference type="ARBA" id="ARBA00023299"/>
    </source>
</evidence>
<dbReference type="PANTHER" id="PTHR43344:SF2">
    <property type="entry name" value="PHOSPHOSERINE PHOSPHATASE"/>
    <property type="match status" value="1"/>
</dbReference>
<comment type="pathway">
    <text evidence="2">Amino-acid biosynthesis; L-serine biosynthesis; L-serine from 3-phospho-D-glycerate: step 3/3.</text>
</comment>
<dbReference type="EC" id="3.1.3.3" evidence="4"/>
<dbReference type="SFLD" id="SFLDS00003">
    <property type="entry name" value="Haloacid_Dehalogenase"/>
    <property type="match status" value="1"/>
</dbReference>
<dbReference type="Proteomes" id="UP000657592">
    <property type="component" value="Unassembled WGS sequence"/>
</dbReference>
<keyword evidence="7" id="KW-0378">Hydrolase</keyword>
<evidence type="ECO:0000256" key="1">
    <source>
        <dbReference type="ARBA" id="ARBA00001946"/>
    </source>
</evidence>
<comment type="similarity">
    <text evidence="3">Belongs to the HAD-like hydrolase superfamily. SerB family.</text>
</comment>
<evidence type="ECO:0000256" key="3">
    <source>
        <dbReference type="ARBA" id="ARBA00009184"/>
    </source>
</evidence>
<reference evidence="14" key="1">
    <citation type="journal article" date="2014" name="Int. J. Syst. Evol. Microbiol.">
        <title>Complete genome sequence of Corynebacterium casei LMG S-19264T (=DSM 44701T), isolated from a smear-ripened cheese.</title>
        <authorList>
            <consortium name="US DOE Joint Genome Institute (JGI-PGF)"/>
            <person name="Walter F."/>
            <person name="Albersmeier A."/>
            <person name="Kalinowski J."/>
            <person name="Ruckert C."/>
        </authorList>
    </citation>
    <scope>NUCLEOTIDE SEQUENCE</scope>
    <source>
        <strain evidence="14">CGMCC 1.15794</strain>
    </source>
</reference>
<dbReference type="SFLD" id="SFLDG01136">
    <property type="entry name" value="C1.6:_Phosphoserine_Phosphatas"/>
    <property type="match status" value="1"/>
</dbReference>
<evidence type="ECO:0000256" key="7">
    <source>
        <dbReference type="ARBA" id="ARBA00022801"/>
    </source>
</evidence>
<evidence type="ECO:0000313" key="14">
    <source>
        <dbReference type="EMBL" id="GGH35053.1"/>
    </source>
</evidence>
<evidence type="ECO:0000256" key="11">
    <source>
        <dbReference type="ARBA" id="ARBA00048138"/>
    </source>
</evidence>
<dbReference type="SFLD" id="SFLDG01137">
    <property type="entry name" value="C1.6.1:_Phosphoserine_Phosphat"/>
    <property type="match status" value="1"/>
</dbReference>
<evidence type="ECO:0000256" key="12">
    <source>
        <dbReference type="ARBA" id="ARBA00048523"/>
    </source>
</evidence>
<keyword evidence="15" id="KW-1185">Reference proteome</keyword>
<gene>
    <name evidence="14" type="primary">serB</name>
    <name evidence="14" type="ORF">GCM10010921_03210</name>
</gene>
<dbReference type="Pfam" id="PF00702">
    <property type="entry name" value="Hydrolase"/>
    <property type="match status" value="1"/>
</dbReference>
<accession>A0A917ICZ7</accession>
<evidence type="ECO:0000256" key="2">
    <source>
        <dbReference type="ARBA" id="ARBA00005135"/>
    </source>
</evidence>
<dbReference type="InterPro" id="IPR023214">
    <property type="entry name" value="HAD_sf"/>
</dbReference>
<proteinExistence type="inferred from homology"/>
<dbReference type="InterPro" id="IPR050582">
    <property type="entry name" value="HAD-like_SerB"/>
</dbReference>
<comment type="catalytic activity">
    <reaction evidence="11">
        <text>O-phospho-L-serine + H2O = L-serine + phosphate</text>
        <dbReference type="Rhea" id="RHEA:21208"/>
        <dbReference type="ChEBI" id="CHEBI:15377"/>
        <dbReference type="ChEBI" id="CHEBI:33384"/>
        <dbReference type="ChEBI" id="CHEBI:43474"/>
        <dbReference type="ChEBI" id="CHEBI:57524"/>
        <dbReference type="EC" id="3.1.3.3"/>
    </reaction>
</comment>
<dbReference type="GO" id="GO:0036424">
    <property type="term" value="F:L-phosphoserine phosphatase activity"/>
    <property type="evidence" value="ECO:0007669"/>
    <property type="project" value="InterPro"/>
</dbReference>
<dbReference type="NCBIfam" id="TIGR01488">
    <property type="entry name" value="HAD-SF-IB"/>
    <property type="match status" value="1"/>
</dbReference>
<dbReference type="AlphaFoldDB" id="A0A917ICZ7"/>
<dbReference type="EMBL" id="BMJY01000001">
    <property type="protein sequence ID" value="GGH35053.1"/>
    <property type="molecule type" value="Genomic_DNA"/>
</dbReference>
<dbReference type="GO" id="GO:0006564">
    <property type="term" value="P:L-serine biosynthetic process"/>
    <property type="evidence" value="ECO:0007669"/>
    <property type="project" value="UniProtKB-KW"/>
</dbReference>
<keyword evidence="6" id="KW-0479">Metal-binding</keyword>
<dbReference type="SFLD" id="SFLDF00029">
    <property type="entry name" value="phosphoserine_phosphatase"/>
    <property type="match status" value="1"/>
</dbReference>
<keyword evidence="5" id="KW-0028">Amino-acid biosynthesis</keyword>
<evidence type="ECO:0000256" key="8">
    <source>
        <dbReference type="ARBA" id="ARBA00022842"/>
    </source>
</evidence>
<reference evidence="14" key="2">
    <citation type="submission" date="2020-09" db="EMBL/GenBank/DDBJ databases">
        <authorList>
            <person name="Sun Q."/>
            <person name="Zhou Y."/>
        </authorList>
    </citation>
    <scope>NUCLEOTIDE SEQUENCE</scope>
    <source>
        <strain evidence="14">CGMCC 1.15794</strain>
    </source>
</reference>
<comment type="catalytic activity">
    <reaction evidence="12">
        <text>O-phospho-D-serine + H2O = D-serine + phosphate</text>
        <dbReference type="Rhea" id="RHEA:24873"/>
        <dbReference type="ChEBI" id="CHEBI:15377"/>
        <dbReference type="ChEBI" id="CHEBI:35247"/>
        <dbReference type="ChEBI" id="CHEBI:43474"/>
        <dbReference type="ChEBI" id="CHEBI:58680"/>
        <dbReference type="EC" id="3.1.3.3"/>
    </reaction>
</comment>
<dbReference type="InterPro" id="IPR036412">
    <property type="entry name" value="HAD-like_sf"/>
</dbReference>
<evidence type="ECO:0000313" key="15">
    <source>
        <dbReference type="Proteomes" id="UP000657592"/>
    </source>
</evidence>
<evidence type="ECO:0000256" key="4">
    <source>
        <dbReference type="ARBA" id="ARBA00012640"/>
    </source>
</evidence>
<sequence length="251" mass="25939">MGMGPAYPVAPVHPAGRAATRMRSGGAAGAGPLRSETVTARFLVILDADSTLIRNEVIELIADEAGRGAEVAAATEAAMRGEVDFAESLRSRVRELAGVPVASFARVRARIEPTPGVTTLVDAVHARGGLVGVVSGGFHEILDDVAPELGVDFWRANRLTAADGVLAGTVDGPIVDAAAKRDQLLRWADEHDVPATRTIAIGDGANDLLMLQAAGLGIAFNAKPAVRRAAPVVIGPVDLAQVVPLLPRAPH</sequence>
<dbReference type="NCBIfam" id="TIGR00338">
    <property type="entry name" value="serB"/>
    <property type="match status" value="1"/>
</dbReference>
<dbReference type="SUPFAM" id="SSF56784">
    <property type="entry name" value="HAD-like"/>
    <property type="match status" value="1"/>
</dbReference>